<proteinExistence type="predicted"/>
<evidence type="ECO:0000256" key="1">
    <source>
        <dbReference type="ARBA" id="ARBA00022483"/>
    </source>
</evidence>
<keyword evidence="2" id="KW-1185">Reference proteome</keyword>
<name>A0A1I7WKE7_HETBA</name>
<dbReference type="AlphaFoldDB" id="A0A1I7WKE7"/>
<evidence type="ECO:0000313" key="3">
    <source>
        <dbReference type="WBParaSite" id="Hba_05506"/>
    </source>
</evidence>
<organism evidence="2 3">
    <name type="scientific">Heterorhabditis bacteriophora</name>
    <name type="common">Entomopathogenic nematode worm</name>
    <dbReference type="NCBI Taxonomy" id="37862"/>
    <lineage>
        <taxon>Eukaryota</taxon>
        <taxon>Metazoa</taxon>
        <taxon>Ecdysozoa</taxon>
        <taxon>Nematoda</taxon>
        <taxon>Chromadorea</taxon>
        <taxon>Rhabditida</taxon>
        <taxon>Rhabditina</taxon>
        <taxon>Rhabditomorpha</taxon>
        <taxon>Strongyloidea</taxon>
        <taxon>Heterorhabditidae</taxon>
        <taxon>Heterorhabditis</taxon>
    </lineage>
</organism>
<keyword evidence="1" id="KW-0268">Exocytosis</keyword>
<evidence type="ECO:0000313" key="2">
    <source>
        <dbReference type="Proteomes" id="UP000095283"/>
    </source>
</evidence>
<protein>
    <submittedName>
        <fullName evidence="3">FERM domain-containing protein</fullName>
    </submittedName>
</protein>
<dbReference type="PANTHER" id="PTHR45999:SF9">
    <property type="entry name" value="BAI1-ASSOCIATED PROTEIN 3"/>
    <property type="match status" value="1"/>
</dbReference>
<dbReference type="GO" id="GO:0099503">
    <property type="term" value="C:secretory vesicle"/>
    <property type="evidence" value="ECO:0007669"/>
    <property type="project" value="TreeGrafter"/>
</dbReference>
<accession>A0A1I7WKE7</accession>
<dbReference type="InterPro" id="IPR052095">
    <property type="entry name" value="UNC-13_domain"/>
</dbReference>
<dbReference type="GO" id="GO:0006887">
    <property type="term" value="P:exocytosis"/>
    <property type="evidence" value="ECO:0007669"/>
    <property type="project" value="UniProtKB-KW"/>
</dbReference>
<dbReference type="Proteomes" id="UP000095283">
    <property type="component" value="Unplaced"/>
</dbReference>
<dbReference type="WBParaSite" id="Hba_05506">
    <property type="protein sequence ID" value="Hba_05506"/>
    <property type="gene ID" value="Hba_05506"/>
</dbReference>
<reference evidence="3" key="1">
    <citation type="submission" date="2016-11" db="UniProtKB">
        <authorList>
            <consortium name="WormBaseParasite"/>
        </authorList>
    </citation>
    <scope>IDENTIFICATION</scope>
</reference>
<sequence>MRQFALYEIRQSGAPVRLWDGVYQEKAITILRQHAVQGDLTEVHTAMWFVLSKPFRWLAFHSMIPIDVSFTLLNKTLQKVIDKWQPMSLDKIKTKQESVIILINNYAKSLYT</sequence>
<dbReference type="PANTHER" id="PTHR45999">
    <property type="entry name" value="UNC-13-4A, ISOFORM B"/>
    <property type="match status" value="1"/>
</dbReference>